<protein>
    <submittedName>
        <fullName evidence="2">Dienelactone hydrolase family protein</fullName>
        <ecNumber evidence="2">3.1.-.-</ecNumber>
    </submittedName>
</protein>
<keyword evidence="3" id="KW-1185">Reference proteome</keyword>
<dbReference type="EC" id="3.1.-.-" evidence="2"/>
<evidence type="ECO:0000313" key="2">
    <source>
        <dbReference type="EMBL" id="MEW9854248.1"/>
    </source>
</evidence>
<dbReference type="PANTHER" id="PTHR22946:SF5">
    <property type="entry name" value="PEPTIDASE S9 PROLYL OLIGOPEPTIDASE CATALYTIC DOMAIN-CONTAINING PROTEIN"/>
    <property type="match status" value="1"/>
</dbReference>
<evidence type="ECO:0000313" key="3">
    <source>
        <dbReference type="Proteomes" id="UP001556118"/>
    </source>
</evidence>
<dbReference type="Gene3D" id="3.40.50.1820">
    <property type="entry name" value="alpha/beta hydrolase"/>
    <property type="match status" value="1"/>
</dbReference>
<dbReference type="EMBL" id="JBFNXR010000019">
    <property type="protein sequence ID" value="MEW9854248.1"/>
    <property type="molecule type" value="Genomic_DNA"/>
</dbReference>
<proteinExistence type="predicted"/>
<feature type="domain" description="Dienelactone hydrolase" evidence="1">
    <location>
        <begin position="19"/>
        <end position="236"/>
    </location>
</feature>
<dbReference type="GO" id="GO:0016787">
    <property type="term" value="F:hydrolase activity"/>
    <property type="evidence" value="ECO:0007669"/>
    <property type="project" value="UniProtKB-KW"/>
</dbReference>
<dbReference type="InterPro" id="IPR029058">
    <property type="entry name" value="AB_hydrolase_fold"/>
</dbReference>
<dbReference type="SUPFAM" id="SSF53474">
    <property type="entry name" value="alpha/beta-Hydrolases"/>
    <property type="match status" value="1"/>
</dbReference>
<dbReference type="PANTHER" id="PTHR22946">
    <property type="entry name" value="DIENELACTONE HYDROLASE DOMAIN-CONTAINING PROTEIN-RELATED"/>
    <property type="match status" value="1"/>
</dbReference>
<keyword evidence="2" id="KW-0378">Hydrolase</keyword>
<comment type="caution">
    <text evidence="2">The sequence shown here is derived from an EMBL/GenBank/DDBJ whole genome shotgun (WGS) entry which is preliminary data.</text>
</comment>
<dbReference type="InterPro" id="IPR050261">
    <property type="entry name" value="FrsA_esterase"/>
</dbReference>
<dbReference type="Pfam" id="PF01738">
    <property type="entry name" value="DLH"/>
    <property type="match status" value="1"/>
</dbReference>
<reference evidence="2 3" key="1">
    <citation type="submission" date="2024-06" db="EMBL/GenBank/DDBJ databases">
        <title>Novosphingobium rhizovicinus M1R2S20.</title>
        <authorList>
            <person name="Sun J.-Q."/>
        </authorList>
    </citation>
    <scope>NUCLEOTIDE SEQUENCE [LARGE SCALE GENOMIC DNA]</scope>
    <source>
        <strain evidence="2 3">M1R2S20</strain>
    </source>
</reference>
<dbReference type="InterPro" id="IPR002925">
    <property type="entry name" value="Dienelactn_hydro"/>
</dbReference>
<sequence>MSEAQDAPFRLVHEDTTLQGFVFAPAGEGPHPAVLMFPGATGPAETFRRTARELADLGYLVIGADMYGVDADISTPQAAGVHFEALLHAPDRLRSRVVAWFEAACARDDIDATRVAAIGYCFGGKCVLELARSGADVRCVTSFHGLLKTHAPAQAGTVRAKIAIWTGGRDPYAPLEDLDEVQREFDSAGVDYQSTLFAQAQHSFTDPDHDGVAEGIAYDRLSHRVSWAGTLAFLDECLR</sequence>
<accession>A0ABV3R8L5</accession>
<dbReference type="RefSeq" id="WP_367769579.1">
    <property type="nucleotide sequence ID" value="NZ_JBFNXR010000019.1"/>
</dbReference>
<organism evidence="2 3">
    <name type="scientific">Novosphingobium rhizovicinum</name>
    <dbReference type="NCBI Taxonomy" id="3228928"/>
    <lineage>
        <taxon>Bacteria</taxon>
        <taxon>Pseudomonadati</taxon>
        <taxon>Pseudomonadota</taxon>
        <taxon>Alphaproteobacteria</taxon>
        <taxon>Sphingomonadales</taxon>
        <taxon>Sphingomonadaceae</taxon>
        <taxon>Novosphingobium</taxon>
    </lineage>
</organism>
<gene>
    <name evidence="2" type="ORF">ABUH87_03520</name>
</gene>
<evidence type="ECO:0000259" key="1">
    <source>
        <dbReference type="Pfam" id="PF01738"/>
    </source>
</evidence>
<name>A0ABV3R8L5_9SPHN</name>
<dbReference type="Proteomes" id="UP001556118">
    <property type="component" value="Unassembled WGS sequence"/>
</dbReference>